<feature type="transmembrane region" description="Helical" evidence="1">
    <location>
        <begin position="346"/>
        <end position="364"/>
    </location>
</feature>
<keyword evidence="1" id="KW-1133">Transmembrane helix</keyword>
<dbReference type="InterPro" id="IPR018580">
    <property type="entry name" value="Uncharacterised_YfhO"/>
</dbReference>
<feature type="transmembrane region" description="Helical" evidence="1">
    <location>
        <begin position="245"/>
        <end position="263"/>
    </location>
</feature>
<feature type="transmembrane region" description="Helical" evidence="1">
    <location>
        <begin position="108"/>
        <end position="128"/>
    </location>
</feature>
<keyword evidence="1" id="KW-0472">Membrane</keyword>
<feature type="transmembrane region" description="Helical" evidence="1">
    <location>
        <begin position="76"/>
        <end position="96"/>
    </location>
</feature>
<feature type="transmembrane region" description="Helical" evidence="1">
    <location>
        <begin position="394"/>
        <end position="414"/>
    </location>
</feature>
<name>A0A3Q9RMK8_9BACI</name>
<gene>
    <name evidence="2" type="ORF">BAOM_2068</name>
</gene>
<feature type="transmembrane region" description="Helical" evidence="1">
    <location>
        <begin position="7"/>
        <end position="25"/>
    </location>
</feature>
<evidence type="ECO:0000313" key="2">
    <source>
        <dbReference type="EMBL" id="AZV42677.1"/>
    </source>
</evidence>
<feature type="transmembrane region" description="Helical" evidence="1">
    <location>
        <begin position="283"/>
        <end position="306"/>
    </location>
</feature>
<dbReference type="OrthoDB" id="9815466at2"/>
<feature type="transmembrane region" description="Helical" evidence="1">
    <location>
        <begin position="426"/>
        <end position="447"/>
    </location>
</feature>
<evidence type="ECO:0000256" key="1">
    <source>
        <dbReference type="SAM" id="Phobius"/>
    </source>
</evidence>
<feature type="transmembrane region" description="Helical" evidence="1">
    <location>
        <begin position="313"/>
        <end position="334"/>
    </location>
</feature>
<evidence type="ECO:0008006" key="4">
    <source>
        <dbReference type="Google" id="ProtNLM"/>
    </source>
</evidence>
<feature type="transmembrane region" description="Helical" evidence="1">
    <location>
        <begin position="204"/>
        <end position="224"/>
    </location>
</feature>
<accession>A0A3Q9RMK8</accession>
<dbReference type="EMBL" id="CP026095">
    <property type="protein sequence ID" value="AZV42677.1"/>
    <property type="molecule type" value="Genomic_DNA"/>
</dbReference>
<feature type="transmembrane region" description="Helical" evidence="1">
    <location>
        <begin position="834"/>
        <end position="855"/>
    </location>
</feature>
<dbReference type="PANTHER" id="PTHR38454:SF1">
    <property type="entry name" value="INTEGRAL MEMBRANE PROTEIN"/>
    <property type="match status" value="1"/>
</dbReference>
<proteinExistence type="predicted"/>
<dbReference type="Proteomes" id="UP000283095">
    <property type="component" value="Chromosome"/>
</dbReference>
<organism evidence="2 3">
    <name type="scientific">Peribacillus asahii</name>
    <dbReference type="NCBI Taxonomy" id="228899"/>
    <lineage>
        <taxon>Bacteria</taxon>
        <taxon>Bacillati</taxon>
        <taxon>Bacillota</taxon>
        <taxon>Bacilli</taxon>
        <taxon>Bacillales</taxon>
        <taxon>Bacillaceae</taxon>
        <taxon>Peribacillus</taxon>
    </lineage>
</organism>
<dbReference type="KEGG" id="pasa:BAOM_2068"/>
<feature type="transmembrane region" description="Helical" evidence="1">
    <location>
        <begin position="140"/>
        <end position="158"/>
    </location>
</feature>
<dbReference type="AlphaFoldDB" id="A0A3Q9RMK8"/>
<dbReference type="RefSeq" id="WP_127760104.1">
    <property type="nucleotide sequence ID" value="NZ_CP026095.1"/>
</dbReference>
<feature type="transmembrane region" description="Helical" evidence="1">
    <location>
        <begin position="371"/>
        <end position="388"/>
    </location>
</feature>
<dbReference type="PANTHER" id="PTHR38454">
    <property type="entry name" value="INTEGRAL MEMBRANE PROTEIN-RELATED"/>
    <property type="match status" value="1"/>
</dbReference>
<keyword evidence="1" id="KW-0812">Transmembrane</keyword>
<reference evidence="2 3" key="1">
    <citation type="submission" date="2018-01" db="EMBL/GenBank/DDBJ databases">
        <title>Bacillus asahii Genome sequencing and assembly.</title>
        <authorList>
            <person name="Jiang H."/>
            <person name="Feng Y."/>
            <person name="Zhao F."/>
            <person name="Lin X."/>
        </authorList>
    </citation>
    <scope>NUCLEOTIDE SEQUENCE [LARGE SCALE GENOMIC DNA]</scope>
    <source>
        <strain evidence="2 3">OM18</strain>
    </source>
</reference>
<dbReference type="Pfam" id="PF09586">
    <property type="entry name" value="YfhO"/>
    <property type="match status" value="1"/>
</dbReference>
<evidence type="ECO:0000313" key="3">
    <source>
        <dbReference type="Proteomes" id="UP000283095"/>
    </source>
</evidence>
<protein>
    <recommendedName>
        <fullName evidence="4">YfhO family protein</fullName>
    </recommendedName>
</protein>
<sequence>MQKKRNLSILVCSIVLAILAHLFFLHEWTQDRYMVGPNDGLQQIVTFKKLMYEQYTSKNFFYSYRYGLGGGIYSQLAYYFSTSFVFILTVAIVFFFQTVRLIEEPDIIFWANAAVFISVCRLALIIFMTTQVFRYMKSNWLAALTGAAVYGLSIIYFRHVAYWEFFADAMLWIPLLVFGVEKIVREARFGWFTVAVAMTLFNNFYFAYINLIFIMIYIAFRLVIRIEDTETNRWKQFKLYVSSGFIGFGMSAMSFIPAVYGFLNNHRPPYNKPIGIVDFTDNILFTSPVIIVPTLFLLFLFTYSLYKIPTFRLFALISIVFLLLHFSPLAASVFNGFSAPQYRWEYLLSFTMGGATATGLHHLYKLSKKEIVISSLCVITTYFVFYFSDRTLGIYSLPCIVMLMVMILTLILIFGFIWKRNKSWHLLLQLGVLLTLILIVNVCQYAISVVGDLNQVSKNYLVSNEYNGEEQRKLIQQVKNRESDPFYRIDWKVRSLNNTPIVQDFNGLSVYSSILNKDLLFLYLYDLNIDTGRESVSRYATLGNRANLYSMFQGKYMITKKNKKAHIPYGFKKIEESKHYVLYQNTNVLPFVRTTNQLFSEVDLKNSSVLEREHAMLEGVIVPTVNTVNTQIPNVPSVLNDTTIETVGSSFNNNKLSVTKTKGGLDLVIHQPGLDIKDYYVSFHLESLAPNQGFTLKVNDYKTTRKSNQSIYKTGVDDFTIRVPKSKKIKIRLPKGNYILKDLALYEENYHTLETAQKQDYKTAHIKWVRNKLTITYNNQSSDRYMMLPIPFEKGWEVMINNEKQPFEKVNYAFLGFPIKDGINHITLVYYPPFFRISLVLTIVSTILALFILSYDFKR</sequence>
<feature type="transmembrane region" description="Helical" evidence="1">
    <location>
        <begin position="165"/>
        <end position="184"/>
    </location>
</feature>